<protein>
    <submittedName>
        <fullName evidence="1">Uncharacterized protein</fullName>
    </submittedName>
</protein>
<proteinExistence type="predicted"/>
<reference evidence="1" key="2">
    <citation type="journal article" date="2015" name="Data Brief">
        <title>Shoot transcriptome of the giant reed, Arundo donax.</title>
        <authorList>
            <person name="Barrero R.A."/>
            <person name="Guerrero F.D."/>
            <person name="Moolhuijzen P."/>
            <person name="Goolsby J.A."/>
            <person name="Tidwell J."/>
            <person name="Bellgard S.E."/>
            <person name="Bellgard M.I."/>
        </authorList>
    </citation>
    <scope>NUCLEOTIDE SEQUENCE</scope>
    <source>
        <tissue evidence="1">Shoot tissue taken approximately 20 cm above the soil surface</tissue>
    </source>
</reference>
<sequence length="22" mass="2488">MVHSDFLTLQMVLVGVNPSTIW</sequence>
<dbReference type="EMBL" id="GBRH01217879">
    <property type="protein sequence ID" value="JAD80016.1"/>
    <property type="molecule type" value="Transcribed_RNA"/>
</dbReference>
<accession>A0A0A9CWR0</accession>
<evidence type="ECO:0000313" key="1">
    <source>
        <dbReference type="EMBL" id="JAD80016.1"/>
    </source>
</evidence>
<organism evidence="1">
    <name type="scientific">Arundo donax</name>
    <name type="common">Giant reed</name>
    <name type="synonym">Donax arundinaceus</name>
    <dbReference type="NCBI Taxonomy" id="35708"/>
    <lineage>
        <taxon>Eukaryota</taxon>
        <taxon>Viridiplantae</taxon>
        <taxon>Streptophyta</taxon>
        <taxon>Embryophyta</taxon>
        <taxon>Tracheophyta</taxon>
        <taxon>Spermatophyta</taxon>
        <taxon>Magnoliopsida</taxon>
        <taxon>Liliopsida</taxon>
        <taxon>Poales</taxon>
        <taxon>Poaceae</taxon>
        <taxon>PACMAD clade</taxon>
        <taxon>Arundinoideae</taxon>
        <taxon>Arundineae</taxon>
        <taxon>Arundo</taxon>
    </lineage>
</organism>
<reference evidence="1" key="1">
    <citation type="submission" date="2014-09" db="EMBL/GenBank/DDBJ databases">
        <authorList>
            <person name="Magalhaes I.L.F."/>
            <person name="Oliveira U."/>
            <person name="Santos F.R."/>
            <person name="Vidigal T.H.D.A."/>
            <person name="Brescovit A.D."/>
            <person name="Santos A.J."/>
        </authorList>
    </citation>
    <scope>NUCLEOTIDE SEQUENCE</scope>
    <source>
        <tissue evidence="1">Shoot tissue taken approximately 20 cm above the soil surface</tissue>
    </source>
</reference>
<name>A0A0A9CWR0_ARUDO</name>
<dbReference type="AlphaFoldDB" id="A0A0A9CWR0"/>